<dbReference type="Proteomes" id="UP001277761">
    <property type="component" value="Unassembled WGS sequence"/>
</dbReference>
<dbReference type="EMBL" id="JAXAVX010000002">
    <property type="protein sequence ID" value="MDX8150957.1"/>
    <property type="molecule type" value="Genomic_DNA"/>
</dbReference>
<organism evidence="1 2">
    <name type="scientific">Patulibacter brassicae</name>
    <dbReference type="NCBI Taxonomy" id="1705717"/>
    <lineage>
        <taxon>Bacteria</taxon>
        <taxon>Bacillati</taxon>
        <taxon>Actinomycetota</taxon>
        <taxon>Thermoleophilia</taxon>
        <taxon>Solirubrobacterales</taxon>
        <taxon>Patulibacteraceae</taxon>
        <taxon>Patulibacter</taxon>
    </lineage>
</organism>
<evidence type="ECO:0000313" key="1">
    <source>
        <dbReference type="EMBL" id="MDX8150957.1"/>
    </source>
</evidence>
<gene>
    <name evidence="1" type="ORF">SK069_05075</name>
</gene>
<comment type="caution">
    <text evidence="1">The sequence shown here is derived from an EMBL/GenBank/DDBJ whole genome shotgun (WGS) entry which is preliminary data.</text>
</comment>
<keyword evidence="2" id="KW-1185">Reference proteome</keyword>
<dbReference type="RefSeq" id="WP_319953110.1">
    <property type="nucleotide sequence ID" value="NZ_JAXAVX010000002.1"/>
</dbReference>
<evidence type="ECO:0000313" key="2">
    <source>
        <dbReference type="Proteomes" id="UP001277761"/>
    </source>
</evidence>
<accession>A0ABU4VGK8</accession>
<reference evidence="1 2" key="1">
    <citation type="submission" date="2023-11" db="EMBL/GenBank/DDBJ databases">
        <authorList>
            <person name="Xu M."/>
            <person name="Jiang T."/>
        </authorList>
    </citation>
    <scope>NUCLEOTIDE SEQUENCE [LARGE SCALE GENOMIC DNA]</scope>
    <source>
        <strain evidence="1 2">SD</strain>
    </source>
</reference>
<name>A0ABU4VGK8_9ACTN</name>
<protein>
    <submittedName>
        <fullName evidence="1">Uncharacterized protein</fullName>
    </submittedName>
</protein>
<sequence length="450" mass="48657">MRRHRLLVALTLLLAAAAVVLTLLVSDASDERASRGATTASAPPPPSRLTLAGLQPDRIIRRVEELRGLRLKRRPRFRVVPASRIDAIVRRQGERDGTEESPREERVSLALLKLLGLLPPGADLDRLQKTVSEQGILGLYDGARNEMIIVGRDGELPAAAEATVAHELVHAIDDQHFGIFRRLKVLARGPVDDVALAYQSLLEGSAEAVADRYAERYSVPRSAPGEEEQAERLRRELPFGMLLSLSFPYAFGSAFASSLGAPGDAPRLRAAFGERPPRSAVEIIDPRLYAADFRPTSVRVRAAAVLGDGWTAMQDEDRFSALDLVSLLAFTEEESVGASAIATSWRGGRYAYLRRRSDDGRGCTAPCLERDAFVGRVAMATPEAARRAAEAFGTVLVRHRRARPAGAGRWTVPGREGRSGAAAAIATGTTLALAYAPTPELAARLVRAND</sequence>
<proteinExistence type="predicted"/>